<keyword evidence="1" id="KW-1133">Transmembrane helix</keyword>
<evidence type="ECO:0000313" key="4">
    <source>
        <dbReference type="Proteomes" id="UP000607397"/>
    </source>
</evidence>
<feature type="transmembrane region" description="Helical" evidence="1">
    <location>
        <begin position="302"/>
        <end position="323"/>
    </location>
</feature>
<gene>
    <name evidence="3" type="ORF">GS597_05950</name>
</gene>
<reference evidence="3" key="1">
    <citation type="submission" date="2019-12" db="EMBL/GenBank/DDBJ databases">
        <title>High-Quality draft genome sequences of three cyanobacteria isolated from the limestone walls of the Old Cathedral of Coimbra.</title>
        <authorList>
            <person name="Tiago I."/>
            <person name="Soares F."/>
            <person name="Portugal A."/>
        </authorList>
    </citation>
    <scope>NUCLEOTIDE SEQUENCE [LARGE SCALE GENOMIC DNA]</scope>
    <source>
        <strain evidence="3">C</strain>
    </source>
</reference>
<feature type="transmembrane region" description="Helical" evidence="1">
    <location>
        <begin position="335"/>
        <end position="354"/>
    </location>
</feature>
<proteinExistence type="predicted"/>
<dbReference type="InterPro" id="IPR017832">
    <property type="entry name" value="Glyco_trans_2_hopen-assoc_HpnB"/>
</dbReference>
<dbReference type="SUPFAM" id="SSF53448">
    <property type="entry name" value="Nucleotide-diphospho-sugar transferases"/>
    <property type="match status" value="1"/>
</dbReference>
<evidence type="ECO:0000256" key="1">
    <source>
        <dbReference type="SAM" id="Phobius"/>
    </source>
</evidence>
<accession>A0A8K2A6H1</accession>
<dbReference type="NCBIfam" id="TIGR03469">
    <property type="entry name" value="HpnB"/>
    <property type="match status" value="1"/>
</dbReference>
<sequence length="404" mass="44944">MGIETIWWGLSLLSLAIWMVLLIFWGQFWRADQRLTKQVTQEPQHWPTVYAIVPARNEADVLPMSLRSLLSQNYPGKLRVVLVDDQSTDGTAAVAESVAQQLQKTGLLNGTLTVITTEPLPPGWSGKMWAVHQGVESVLASEPSTQPEYLLLTDADIFHDAENLKTLTSKAVQDQLDLVSLMVLLRCQSRWERFLIPAFVFFFQKLYPFPWVNSPHRSTAAAAGGCILLRRDALVEAGGMAAIKDALIDDCALAAVIKSRSQQAPHKGRIWLGLDTKTRSLRPYDSLSTIWDMVARTAFTQLNYSTGLLAVALAGMILIYLIPPISVGVGLWSQNWPLIIEGAVTWLLMALAYWPTVSLYRLSFGWALTMPAIAVLYTLMTLDGALRHWQGRGGAWKGRVYPAR</sequence>
<feature type="transmembrane region" description="Helical" evidence="1">
    <location>
        <begin position="360"/>
        <end position="382"/>
    </location>
</feature>
<keyword evidence="1" id="KW-0812">Transmembrane</keyword>
<evidence type="ECO:0000259" key="2">
    <source>
        <dbReference type="Pfam" id="PF00535"/>
    </source>
</evidence>
<dbReference type="Proteomes" id="UP000607397">
    <property type="component" value="Unassembled WGS sequence"/>
</dbReference>
<feature type="domain" description="Glycosyltransferase 2-like" evidence="2">
    <location>
        <begin position="51"/>
        <end position="234"/>
    </location>
</feature>
<dbReference type="InterPro" id="IPR029044">
    <property type="entry name" value="Nucleotide-diphossugar_trans"/>
</dbReference>
<protein>
    <submittedName>
        <fullName evidence="3">Glycosyltransferase</fullName>
    </submittedName>
</protein>
<dbReference type="PANTHER" id="PTHR43646:SF3">
    <property type="entry name" value="SLR1566 PROTEIN"/>
    <property type="match status" value="1"/>
</dbReference>
<dbReference type="PANTHER" id="PTHR43646">
    <property type="entry name" value="GLYCOSYLTRANSFERASE"/>
    <property type="match status" value="1"/>
</dbReference>
<evidence type="ECO:0000313" key="3">
    <source>
        <dbReference type="EMBL" id="NCJ06064.1"/>
    </source>
</evidence>
<dbReference type="AlphaFoldDB" id="A0A8K2A6H1"/>
<dbReference type="InterPro" id="IPR001173">
    <property type="entry name" value="Glyco_trans_2-like"/>
</dbReference>
<dbReference type="Gene3D" id="3.90.550.10">
    <property type="entry name" value="Spore Coat Polysaccharide Biosynthesis Protein SpsA, Chain A"/>
    <property type="match status" value="1"/>
</dbReference>
<keyword evidence="4" id="KW-1185">Reference proteome</keyword>
<name>A0A8K2A6H1_9CYAN</name>
<dbReference type="Pfam" id="PF00535">
    <property type="entry name" value="Glycos_transf_2"/>
    <property type="match status" value="1"/>
</dbReference>
<feature type="transmembrane region" description="Helical" evidence="1">
    <location>
        <begin position="6"/>
        <end position="25"/>
    </location>
</feature>
<dbReference type="EMBL" id="WVIC01000009">
    <property type="protein sequence ID" value="NCJ06064.1"/>
    <property type="molecule type" value="Genomic_DNA"/>
</dbReference>
<organism evidence="3 4">
    <name type="scientific">Petrachloros mirabilis ULC683</name>
    <dbReference type="NCBI Taxonomy" id="2781853"/>
    <lineage>
        <taxon>Bacteria</taxon>
        <taxon>Bacillati</taxon>
        <taxon>Cyanobacteriota</taxon>
        <taxon>Cyanophyceae</taxon>
        <taxon>Synechococcales</taxon>
        <taxon>Petrachlorosaceae</taxon>
        <taxon>Petrachloros</taxon>
        <taxon>Petrachloros mirabilis</taxon>
    </lineage>
</organism>
<dbReference type="RefSeq" id="WP_161824547.1">
    <property type="nucleotide sequence ID" value="NZ_WVIC01000009.1"/>
</dbReference>
<keyword evidence="1" id="KW-0472">Membrane</keyword>
<comment type="caution">
    <text evidence="3">The sequence shown here is derived from an EMBL/GenBank/DDBJ whole genome shotgun (WGS) entry which is preliminary data.</text>
</comment>